<dbReference type="InterPro" id="IPR037768">
    <property type="entry name" value="C2B_Copine"/>
</dbReference>
<evidence type="ECO:0000256" key="18">
    <source>
        <dbReference type="ARBA" id="ARBA00076171"/>
    </source>
</evidence>
<evidence type="ECO:0000256" key="10">
    <source>
        <dbReference type="ARBA" id="ARBA00022737"/>
    </source>
</evidence>
<evidence type="ECO:0000313" key="21">
    <source>
        <dbReference type="Proteomes" id="UP000694568"/>
    </source>
</evidence>
<comment type="subunit">
    <text evidence="16">Monomer. Interacts with ERBB2 (preferentially with the tyrosine phosphorylated form); this interaction occurs at the cell membrane and is increased in a growth factor heregulin-dependent manner. Interacts with SHC1; this interaction may mediate the binding of CPNE3 with ERBB2. Interacts with RACK1.</text>
</comment>
<dbReference type="InterPro" id="IPR035892">
    <property type="entry name" value="C2_domain_sf"/>
</dbReference>
<keyword evidence="14" id="KW-0539">Nucleus</keyword>
<feature type="domain" description="C2" evidence="19">
    <location>
        <begin position="125"/>
        <end position="250"/>
    </location>
</feature>
<dbReference type="Gene3D" id="2.60.40.150">
    <property type="entry name" value="C2 domain"/>
    <property type="match status" value="2"/>
</dbReference>
<keyword evidence="9" id="KW-0479">Metal-binding</keyword>
<dbReference type="SUPFAM" id="SSF49562">
    <property type="entry name" value="C2 domain (Calcium/lipid-binding domain, CaLB)"/>
    <property type="match status" value="2"/>
</dbReference>
<keyword evidence="21" id="KW-1185">Reference proteome</keyword>
<dbReference type="PANTHER" id="PTHR10857">
    <property type="entry name" value="COPINE"/>
    <property type="match status" value="1"/>
</dbReference>
<dbReference type="SMART" id="SM00239">
    <property type="entry name" value="C2"/>
    <property type="match status" value="2"/>
</dbReference>
<dbReference type="InterPro" id="IPR002035">
    <property type="entry name" value="VWF_A"/>
</dbReference>
<evidence type="ECO:0000256" key="5">
    <source>
        <dbReference type="ARBA" id="ARBA00009048"/>
    </source>
</evidence>
<reference evidence="20" key="2">
    <citation type="submission" date="2025-09" db="UniProtKB">
        <authorList>
            <consortium name="Ensembl"/>
        </authorList>
    </citation>
    <scope>IDENTIFICATION</scope>
</reference>
<evidence type="ECO:0000256" key="17">
    <source>
        <dbReference type="ARBA" id="ARBA00074834"/>
    </source>
</evidence>
<dbReference type="GO" id="GO:0005737">
    <property type="term" value="C:cytoplasm"/>
    <property type="evidence" value="ECO:0007669"/>
    <property type="project" value="UniProtKB-SubCell"/>
</dbReference>
<dbReference type="Proteomes" id="UP000694568">
    <property type="component" value="Unplaced"/>
</dbReference>
<dbReference type="GO" id="GO:0071277">
    <property type="term" value="P:cellular response to calcium ion"/>
    <property type="evidence" value="ECO:0007669"/>
    <property type="project" value="UniProtKB-ARBA"/>
</dbReference>
<dbReference type="CDD" id="cd04048">
    <property type="entry name" value="C2A_Copine"/>
    <property type="match status" value="1"/>
</dbReference>
<dbReference type="InterPro" id="IPR036465">
    <property type="entry name" value="vWFA_dom_sf"/>
</dbReference>
<dbReference type="CDD" id="cd04047">
    <property type="entry name" value="C2B_Copine"/>
    <property type="match status" value="1"/>
</dbReference>
<evidence type="ECO:0000259" key="19">
    <source>
        <dbReference type="PROSITE" id="PS50004"/>
    </source>
</evidence>
<keyword evidence="7" id="KW-0963">Cytoplasm</keyword>
<evidence type="ECO:0000256" key="12">
    <source>
        <dbReference type="ARBA" id="ARBA00022949"/>
    </source>
</evidence>
<evidence type="ECO:0000256" key="4">
    <source>
        <dbReference type="ARBA" id="ARBA00004496"/>
    </source>
</evidence>
<feature type="domain" description="C2" evidence="19">
    <location>
        <begin position="1"/>
        <end position="118"/>
    </location>
</feature>
<dbReference type="GO" id="GO:0005634">
    <property type="term" value="C:nucleus"/>
    <property type="evidence" value="ECO:0007669"/>
    <property type="project" value="UniProtKB-SubCell"/>
</dbReference>
<evidence type="ECO:0000256" key="11">
    <source>
        <dbReference type="ARBA" id="ARBA00022837"/>
    </source>
</evidence>
<evidence type="ECO:0000256" key="3">
    <source>
        <dbReference type="ARBA" id="ARBA00004246"/>
    </source>
</evidence>
<evidence type="ECO:0000256" key="2">
    <source>
        <dbReference type="ARBA" id="ARBA00004236"/>
    </source>
</evidence>
<sequence>YDHIPAKCPQTRSVAPQHCITRVELSVTATSLLDRDVASKRKTDRWREKWRRRSVNNLNPVFGVKFQVDYHFEEIQKLRFAMFDEDKCATQLYEHDFLGEFICTLGVIVSNKKLHRPLILANGKPAGKGSITITAQELSDNRIITLTLSGRKLDKKDFFGKSDPYLEFHKQGEDGKWMLVHRTEVIKNTLDPAWKPFTVPLISLCNGDVDRNIKVLCYDYDNDGGHDFIGEFQTTAAKMSEAQNSVEVEFDCINPKKQKKKKSYKNSGIIIVKSCKVRMDGWMDDWMDKGWSFGLLSTIHVGIDFTASNGNPREPSSLHYINPLGSNEYLAAILAVGQIIQDYDTDKMFPALGFGAQLPPDWKVSHEFAINFNPTNPFCSGVEGIAQAYSACLPHIRFYGPTNFSPIISHVARFAAQALQQENAAQYFTLLIITDGVISDMDETRDAIVQASKLPMSIIIIGVGNADFAAMEFLDGDASVLRSNTGEEAVRDIVQFVPFRDFRNAPKETLAKSVLAELPQQVTQYFKQRNLPPTNTTPK</sequence>
<evidence type="ECO:0000256" key="15">
    <source>
        <dbReference type="ARBA" id="ARBA00058857"/>
    </source>
</evidence>
<comment type="similarity">
    <text evidence="5">Belongs to the copine family.</text>
</comment>
<dbReference type="Pfam" id="PF07002">
    <property type="entry name" value="Copine"/>
    <property type="match status" value="1"/>
</dbReference>
<keyword evidence="11" id="KW-0106">Calcium</keyword>
<keyword evidence="6" id="KW-1003">Cell membrane</keyword>
<evidence type="ECO:0000256" key="8">
    <source>
        <dbReference type="ARBA" id="ARBA00022553"/>
    </source>
</evidence>
<comment type="function">
    <text evidence="15">Calcium-dependent phospholipid-binding protein that plays a role in ERBB2-mediated tumor cell migration in response to growth factor heregulin stimulation.</text>
</comment>
<name>A0A8D0AQX0_SANLU</name>
<dbReference type="PROSITE" id="PS50004">
    <property type="entry name" value="C2"/>
    <property type="match status" value="2"/>
</dbReference>
<reference evidence="20" key="1">
    <citation type="submission" date="2025-08" db="UniProtKB">
        <authorList>
            <consortium name="Ensembl"/>
        </authorList>
    </citation>
    <scope>IDENTIFICATION</scope>
</reference>
<evidence type="ECO:0000313" key="20">
    <source>
        <dbReference type="Ensembl" id="ENSSLUP00000056161.1"/>
    </source>
</evidence>
<gene>
    <name evidence="20" type="primary">cpne2</name>
</gene>
<evidence type="ECO:0000256" key="16">
    <source>
        <dbReference type="ARBA" id="ARBA00065466"/>
    </source>
</evidence>
<evidence type="ECO:0000256" key="13">
    <source>
        <dbReference type="ARBA" id="ARBA00023136"/>
    </source>
</evidence>
<comment type="subcellular location">
    <subcellularLocation>
        <location evidence="3">Cell junction</location>
        <location evidence="3">Focal adhesion</location>
    </subcellularLocation>
    <subcellularLocation>
        <location evidence="2">Cell membrane</location>
    </subcellularLocation>
    <subcellularLocation>
        <location evidence="4">Cytoplasm</location>
    </subcellularLocation>
    <subcellularLocation>
        <location evidence="1">Nucleus</location>
    </subcellularLocation>
</comment>
<dbReference type="PANTHER" id="PTHR10857:SF3">
    <property type="entry name" value="COPINE-2"/>
    <property type="match status" value="1"/>
</dbReference>
<evidence type="ECO:0000256" key="7">
    <source>
        <dbReference type="ARBA" id="ARBA00022490"/>
    </source>
</evidence>
<proteinExistence type="inferred from homology"/>
<dbReference type="GO" id="GO:0005544">
    <property type="term" value="F:calcium-dependent phospholipid binding"/>
    <property type="evidence" value="ECO:0007669"/>
    <property type="project" value="InterPro"/>
</dbReference>
<dbReference type="GO" id="GO:0046872">
    <property type="term" value="F:metal ion binding"/>
    <property type="evidence" value="ECO:0007669"/>
    <property type="project" value="UniProtKB-KW"/>
</dbReference>
<dbReference type="InterPro" id="IPR000008">
    <property type="entry name" value="C2_dom"/>
</dbReference>
<keyword evidence="8" id="KW-0597">Phosphoprotein</keyword>
<dbReference type="GO" id="GO:0005925">
    <property type="term" value="C:focal adhesion"/>
    <property type="evidence" value="ECO:0007669"/>
    <property type="project" value="UniProtKB-SubCell"/>
</dbReference>
<evidence type="ECO:0000256" key="1">
    <source>
        <dbReference type="ARBA" id="ARBA00004123"/>
    </source>
</evidence>
<dbReference type="GeneTree" id="ENSGT00940000157653"/>
<keyword evidence="10" id="KW-0677">Repeat</keyword>
<evidence type="ECO:0000256" key="14">
    <source>
        <dbReference type="ARBA" id="ARBA00023242"/>
    </source>
</evidence>
<dbReference type="InterPro" id="IPR045052">
    <property type="entry name" value="Copine"/>
</dbReference>
<dbReference type="GO" id="GO:0005886">
    <property type="term" value="C:plasma membrane"/>
    <property type="evidence" value="ECO:0007669"/>
    <property type="project" value="UniProtKB-SubCell"/>
</dbReference>
<dbReference type="FunFam" id="2.60.40.150:FF:000042">
    <property type="entry name" value="Copine 3"/>
    <property type="match status" value="1"/>
</dbReference>
<dbReference type="FunFam" id="2.60.40.150:FF:000099">
    <property type="entry name" value="Copine 3"/>
    <property type="match status" value="1"/>
</dbReference>
<dbReference type="InterPro" id="IPR010734">
    <property type="entry name" value="Copine_C"/>
</dbReference>
<keyword evidence="13" id="KW-0472">Membrane</keyword>
<dbReference type="Pfam" id="PF00168">
    <property type="entry name" value="C2"/>
    <property type="match status" value="2"/>
</dbReference>
<dbReference type="Ensembl" id="ENSSLUT00000057801.1">
    <property type="protein sequence ID" value="ENSSLUP00000056161.1"/>
    <property type="gene ID" value="ENSSLUG00000023773.1"/>
</dbReference>
<evidence type="ECO:0000256" key="6">
    <source>
        <dbReference type="ARBA" id="ARBA00022475"/>
    </source>
</evidence>
<keyword evidence="12" id="KW-0965">Cell junction</keyword>
<organism evidence="20 21">
    <name type="scientific">Sander lucioperca</name>
    <name type="common">Pike-perch</name>
    <name type="synonym">Perca lucioperca</name>
    <dbReference type="NCBI Taxonomy" id="283035"/>
    <lineage>
        <taxon>Eukaryota</taxon>
        <taxon>Metazoa</taxon>
        <taxon>Chordata</taxon>
        <taxon>Craniata</taxon>
        <taxon>Vertebrata</taxon>
        <taxon>Euteleostomi</taxon>
        <taxon>Actinopterygii</taxon>
        <taxon>Neopterygii</taxon>
        <taxon>Teleostei</taxon>
        <taxon>Neoteleostei</taxon>
        <taxon>Acanthomorphata</taxon>
        <taxon>Eupercaria</taxon>
        <taxon>Perciformes</taxon>
        <taxon>Percoidei</taxon>
        <taxon>Percidae</taxon>
        <taxon>Luciopercinae</taxon>
        <taxon>Sander</taxon>
    </lineage>
</organism>
<protein>
    <recommendedName>
        <fullName evidence="17">Copine-3</fullName>
    </recommendedName>
    <alternativeName>
        <fullName evidence="18">Copine III</fullName>
    </alternativeName>
</protein>
<evidence type="ECO:0000256" key="9">
    <source>
        <dbReference type="ARBA" id="ARBA00022723"/>
    </source>
</evidence>
<dbReference type="AlphaFoldDB" id="A0A8D0AQX0"/>
<accession>A0A8D0AQX0</accession>
<dbReference type="SMART" id="SM00327">
    <property type="entry name" value="VWA"/>
    <property type="match status" value="1"/>
</dbReference>
<dbReference type="SUPFAM" id="SSF53300">
    <property type="entry name" value="vWA-like"/>
    <property type="match status" value="1"/>
</dbReference>